<feature type="chain" id="PRO_5012514793" description="TPM domain-containing protein" evidence="3">
    <location>
        <begin position="44"/>
        <end position="321"/>
    </location>
</feature>
<dbReference type="STRING" id="1603886.GCA_001895165_01642"/>
<evidence type="ECO:0000256" key="2">
    <source>
        <dbReference type="SAM" id="Phobius"/>
    </source>
</evidence>
<keyword evidence="6" id="KW-1185">Reference proteome</keyword>
<feature type="domain" description="TPM" evidence="4">
    <location>
        <begin position="65"/>
        <end position="183"/>
    </location>
</feature>
<keyword evidence="2" id="KW-0812">Transmembrane</keyword>
<keyword evidence="3" id="KW-0732">Signal</keyword>
<dbReference type="AlphaFoldDB" id="A0A261FTL6"/>
<dbReference type="Gene3D" id="3.10.310.50">
    <property type="match status" value="1"/>
</dbReference>
<keyword evidence="2" id="KW-0472">Membrane</keyword>
<evidence type="ECO:0000256" key="1">
    <source>
        <dbReference type="SAM" id="MobiDB-lite"/>
    </source>
</evidence>
<dbReference type="Pfam" id="PF04536">
    <property type="entry name" value="TPM_phosphatase"/>
    <property type="match status" value="1"/>
</dbReference>
<reference evidence="5 6" key="1">
    <citation type="journal article" date="2017" name="BMC Genomics">
        <title>Comparative genomic and phylogenomic analyses of the Bifidobacteriaceae family.</title>
        <authorList>
            <person name="Lugli G.A."/>
            <person name="Milani C."/>
            <person name="Turroni F."/>
            <person name="Duranti S."/>
            <person name="Mancabelli L."/>
            <person name="Mangifesta M."/>
            <person name="Ferrario C."/>
            <person name="Modesto M."/>
            <person name="Mattarelli P."/>
            <person name="Jiri K."/>
            <person name="van Sinderen D."/>
            <person name="Ventura M."/>
        </authorList>
    </citation>
    <scope>NUCLEOTIDE SEQUENCE [LARGE SCALE GENOMIC DNA]</scope>
    <source>
        <strain evidence="5 6">DSM 28807</strain>
    </source>
</reference>
<accession>A0A261FTL6</accession>
<comment type="caution">
    <text evidence="5">The sequence shown here is derived from an EMBL/GenBank/DDBJ whole genome shotgun (WGS) entry which is preliminary data.</text>
</comment>
<dbReference type="Proteomes" id="UP000216352">
    <property type="component" value="Unassembled WGS sequence"/>
</dbReference>
<evidence type="ECO:0000256" key="3">
    <source>
        <dbReference type="SAM" id="SignalP"/>
    </source>
</evidence>
<evidence type="ECO:0000313" key="5">
    <source>
        <dbReference type="EMBL" id="OZG62305.1"/>
    </source>
</evidence>
<sequence length="321" mass="34596">MVVPASPFGVSFRGREGMKWLYAAVCALLAAVLCMWITPGVFADDATDTVDDSQNSGITVTENITDTGNLLGSHVAEVTDAIDQVKETTGVTVRLMYLSSFNSEEDPATWAGDVLEYLDPDPNTVMLAVASNDGNLVVAVSSNSEEWLKSQTAVDALSDAAQQPLMESTPNWSQSAIAMMDEITVLHTSKANEPIVLGVAIAVGVVAVLVVAAVVVALIRRRNPKRRRHSAKRRRHSAKRHRGRGRDERDERDEADDSQERSDASEEADETAGSEESISASVDESEDDSTPSSGGAWADDEAEDTELQDGIQETFSRTDHS</sequence>
<proteinExistence type="predicted"/>
<feature type="compositionally biased region" description="Acidic residues" evidence="1">
    <location>
        <begin position="298"/>
        <end position="307"/>
    </location>
</feature>
<feature type="signal peptide" evidence="3">
    <location>
        <begin position="1"/>
        <end position="43"/>
    </location>
</feature>
<dbReference type="EMBL" id="MWWX01000005">
    <property type="protein sequence ID" value="OZG62305.1"/>
    <property type="molecule type" value="Genomic_DNA"/>
</dbReference>
<keyword evidence="2" id="KW-1133">Transmembrane helix</keyword>
<feature type="region of interest" description="Disordered" evidence="1">
    <location>
        <begin position="225"/>
        <end position="321"/>
    </location>
</feature>
<name>A0A261FTL6_9BIFI</name>
<protein>
    <recommendedName>
        <fullName evidence="4">TPM domain-containing protein</fullName>
    </recommendedName>
</protein>
<organism evidence="5 6">
    <name type="scientific">Bifidobacterium lemurum</name>
    <dbReference type="NCBI Taxonomy" id="1603886"/>
    <lineage>
        <taxon>Bacteria</taxon>
        <taxon>Bacillati</taxon>
        <taxon>Actinomycetota</taxon>
        <taxon>Actinomycetes</taxon>
        <taxon>Bifidobacteriales</taxon>
        <taxon>Bifidobacteriaceae</taxon>
        <taxon>Bifidobacterium</taxon>
    </lineage>
</organism>
<gene>
    <name evidence="5" type="ORF">BLEM_0851</name>
</gene>
<feature type="compositionally biased region" description="Basic residues" evidence="1">
    <location>
        <begin position="225"/>
        <end position="244"/>
    </location>
</feature>
<evidence type="ECO:0000259" key="4">
    <source>
        <dbReference type="Pfam" id="PF04536"/>
    </source>
</evidence>
<feature type="transmembrane region" description="Helical" evidence="2">
    <location>
        <begin position="195"/>
        <end position="219"/>
    </location>
</feature>
<dbReference type="InterPro" id="IPR007621">
    <property type="entry name" value="TPM_dom"/>
</dbReference>
<evidence type="ECO:0000313" key="6">
    <source>
        <dbReference type="Proteomes" id="UP000216352"/>
    </source>
</evidence>